<protein>
    <submittedName>
        <fullName evidence="2">Uncharacterized protein</fullName>
    </submittedName>
</protein>
<feature type="transmembrane region" description="Helical" evidence="1">
    <location>
        <begin position="509"/>
        <end position="532"/>
    </location>
</feature>
<proteinExistence type="predicted"/>
<dbReference type="RefSeq" id="WP_141337108.1">
    <property type="nucleotide sequence ID" value="NZ_JBHMAX010000015.1"/>
</dbReference>
<evidence type="ECO:0000313" key="2">
    <source>
        <dbReference type="EMBL" id="MFB9731950.1"/>
    </source>
</evidence>
<keyword evidence="3" id="KW-1185">Reference proteome</keyword>
<feature type="transmembrane region" description="Helical" evidence="1">
    <location>
        <begin position="404"/>
        <end position="429"/>
    </location>
</feature>
<sequence>MGRNGQRGATVLTLVVLLSWLVAAVLAAVGVAPRAQAPPVEPASGAGPVVVVGVPELTWDQVDTGTDDGVDDPSATVIAGLAARGGTAALVLRGTHETTCAADAWLTLGAGQRAATDVAGCVDAGPAAGAGGDGTGQVLPEELVEPRGRGAVVDADAWGRWTALADRRSLGTELGTLAELLSPTGCVAAYDPLSALGAADADGRVEAYRPRTDGGGRGSAGPSSPELVPGCDVHLVSTDPADPGAVGDLVDGLPGDATVVLAGMGHLQDEPAATVLVVAPAGSTSGGALTSGSTQQRSLVQLTDLTATVLHLAGVEGPFPDAVAGQPVVVVEDDPDGGEGARSDPDGKVRTTNVEQARDLAAGITLAKTGAPWVLGGAAAVLLVLLLAAVVVRRVRPGSTSGTWGLSVVATAVLSLPVATFLAGLVPWWSAARPVLALSVVVLATVGLLTFLAWVGPWRRHPLGPAAVLAAVTLAVVGVDVLWSARLGLVSVLGLQPVTAGRFYGQGNVGFGIVLGAYLVLSAAVVGPGTDLRAGSRPARPAPPERPSRSGRTAAAVVLTLGAAAVVLNAAPQGGADFGGVPALVVATGLMTLAALEVRWSARALLLLGLAGVLVAAAVMLLDWTRGPGRRTHLGDFVQRILDGTALEVVGRKLEQSLGILLAYPLSWLAVLALVLLAVALVRRPGWAAPVWKHTGLRAALAAGVVAAALGWVLNDSGIAVLALALTVLLAAALSVAGRPVLPGPGRLSRPHPSR</sequence>
<evidence type="ECO:0000313" key="3">
    <source>
        <dbReference type="Proteomes" id="UP001589613"/>
    </source>
</evidence>
<comment type="caution">
    <text evidence="2">The sequence shown here is derived from an EMBL/GenBank/DDBJ whole genome shotgun (WGS) entry which is preliminary data.</text>
</comment>
<keyword evidence="1" id="KW-1133">Transmembrane helix</keyword>
<keyword evidence="1" id="KW-0472">Membrane</keyword>
<evidence type="ECO:0000256" key="1">
    <source>
        <dbReference type="SAM" id="Phobius"/>
    </source>
</evidence>
<feature type="transmembrane region" description="Helical" evidence="1">
    <location>
        <begin position="578"/>
        <end position="598"/>
    </location>
</feature>
<feature type="transmembrane region" description="Helical" evidence="1">
    <location>
        <begin position="605"/>
        <end position="622"/>
    </location>
</feature>
<feature type="transmembrane region" description="Helical" evidence="1">
    <location>
        <begin position="695"/>
        <end position="713"/>
    </location>
</feature>
<dbReference type="EMBL" id="JBHMAX010000015">
    <property type="protein sequence ID" value="MFB9731950.1"/>
    <property type="molecule type" value="Genomic_DNA"/>
</dbReference>
<organism evidence="2 3">
    <name type="scientific">Ornithinimicrobium kibberense</name>
    <dbReference type="NCBI Taxonomy" id="282060"/>
    <lineage>
        <taxon>Bacteria</taxon>
        <taxon>Bacillati</taxon>
        <taxon>Actinomycetota</taxon>
        <taxon>Actinomycetes</taxon>
        <taxon>Micrococcales</taxon>
        <taxon>Ornithinimicrobiaceae</taxon>
        <taxon>Ornithinimicrobium</taxon>
    </lineage>
</organism>
<feature type="transmembrane region" description="Helical" evidence="1">
    <location>
        <begin position="719"/>
        <end position="742"/>
    </location>
</feature>
<keyword evidence="1" id="KW-0812">Transmembrane</keyword>
<feature type="transmembrane region" description="Helical" evidence="1">
    <location>
        <begin position="435"/>
        <end position="455"/>
    </location>
</feature>
<feature type="transmembrane region" description="Helical" evidence="1">
    <location>
        <begin position="467"/>
        <end position="489"/>
    </location>
</feature>
<feature type="transmembrane region" description="Helical" evidence="1">
    <location>
        <begin position="553"/>
        <end position="572"/>
    </location>
</feature>
<reference evidence="2 3" key="1">
    <citation type="submission" date="2024-09" db="EMBL/GenBank/DDBJ databases">
        <authorList>
            <person name="Sun Q."/>
            <person name="Mori K."/>
        </authorList>
    </citation>
    <scope>NUCLEOTIDE SEQUENCE [LARGE SCALE GENOMIC DNA]</scope>
    <source>
        <strain evidence="2 3">JCM 12763</strain>
    </source>
</reference>
<accession>A0ABV5V2E5</accession>
<feature type="transmembrane region" description="Helical" evidence="1">
    <location>
        <begin position="662"/>
        <end position="683"/>
    </location>
</feature>
<gene>
    <name evidence="2" type="ORF">ACFFN0_07830</name>
</gene>
<dbReference type="Proteomes" id="UP001589613">
    <property type="component" value="Unassembled WGS sequence"/>
</dbReference>
<feature type="transmembrane region" description="Helical" evidence="1">
    <location>
        <begin position="373"/>
        <end position="392"/>
    </location>
</feature>
<name>A0ABV5V2E5_9MICO</name>